<dbReference type="SUPFAM" id="SSF57414">
    <property type="entry name" value="Hairpin loop containing domain-like"/>
    <property type="match status" value="1"/>
</dbReference>
<dbReference type="GO" id="GO:0006357">
    <property type="term" value="P:regulation of transcription by RNA polymerase II"/>
    <property type="evidence" value="ECO:0007669"/>
    <property type="project" value="TreeGrafter"/>
</dbReference>
<keyword evidence="3 4" id="KW-0539">Nucleus</keyword>
<comment type="subcellular location">
    <subcellularLocation>
        <location evidence="1">Nucleus</location>
    </subcellularLocation>
</comment>
<dbReference type="Gene3D" id="3.50.4.10">
    <property type="entry name" value="Hepatocyte Growth Factor"/>
    <property type="match status" value="1"/>
</dbReference>
<dbReference type="InterPro" id="IPR036910">
    <property type="entry name" value="HMG_box_dom_sf"/>
</dbReference>
<dbReference type="PROSITE" id="PS50118">
    <property type="entry name" value="HMG_BOX_2"/>
    <property type="match status" value="1"/>
</dbReference>
<sequence>MDLPLSISSKSVNIQATLTDADVDHKYFIQESISASDSPIKGKIVISAGKDSYKVYYNTASNFNKERLVIHDKNCLPFSYENNWDKTLPGIDKPVTNLILLMGPSILYRLDHSSLVWKSVEDKNIRGTMMKVSRNQLISLIKLTHSRPDHLQKLEHFDDDYGIKNPSRIVFKGKDPSSTSLDYYEHLILDIYLQNESNHDNLANEVKPLPGIGCPYYFSMGDPPFPQLKPNYVHFSMYEYVKGSINTQTFSEIHASEKYNILRIKSNVLGVTTEVIYDYNLGLSYLFQKGGTCSILFTDLNSPGINSNGHFYLDDLFLVNSIFKYLGKINLFERNSALNATTKDFELGELSLDEPKSNEHRSGYPVDVWETTKYAVNINGKRVDKAVISQYFAESRDSVIFHGYTLVSTTIEMYKFDRSKKTYTWVDEITRDYMNFETAGAEDELHDIFTLKECKYLYKDKKLTLAFKLQPEDGGHFSQQLIESHIYEMKQNFLYFIISSETISPLRIETVQYNFNDEQLQVDVTFLDLPDFQYILNSQTMSVSAFTFRKMKIIKTKDENECLNKLSTFIDTINVVIYRPSDSSCGYLTNFDDFMEDTKFGEPCSVYHFPLNNLRRINQELPLDQIHDIFLKDVGNSYWLISLNGENFATYKLIDVIDVTKNQGDSSDSFVFKIKDNEKLKSNDQVTVTVPDSKTFADCYRACHNSDQLECNIFSFCSNGDCRVSSLLTDDLYNESHVEQEKTCSIYASEVLNDYSEVPHRKFKTQTSIAIETRLDTCAELCHASPDCLSFQYCNLKCSFGGAYTDESTEYDEECIVFVPKVSEKYQKTGNKIVSGVIHTEFNLNFEQCASLCHEWSDGETGCKSFNYCPKSKTESSCSLTEFSVKSSNIKTTEGGYCSNYELQVESNGKRSKGSSGATKGTSGSGAFGIIMLFLLVGGLLGFAAPFGYTKVKQIRNASRANHNFSWTRQPSLLSPNASQSNTLSVPSLSVQPHVLSNSKEEDFKPVKVIRKKKINRKNESNNNIIKNQPLDMHIFRERQACIKDENKTASFGEISKIVASEWEALSIDEKAVYKRIAANEKNN</sequence>
<dbReference type="Proteomes" id="UP000015104">
    <property type="component" value="Unassembled WGS sequence"/>
</dbReference>
<dbReference type="InterPro" id="IPR051365">
    <property type="entry name" value="TOX_HMG-box_domain"/>
</dbReference>
<reference evidence="8" key="1">
    <citation type="submission" date="2011-08" db="EMBL/GenBank/DDBJ databases">
        <authorList>
            <person name="Rombauts S."/>
        </authorList>
    </citation>
    <scope>NUCLEOTIDE SEQUENCE</scope>
    <source>
        <strain evidence="8">London</strain>
    </source>
</reference>
<organism evidence="7 8">
    <name type="scientific">Tetranychus urticae</name>
    <name type="common">Two-spotted spider mite</name>
    <dbReference type="NCBI Taxonomy" id="32264"/>
    <lineage>
        <taxon>Eukaryota</taxon>
        <taxon>Metazoa</taxon>
        <taxon>Ecdysozoa</taxon>
        <taxon>Arthropoda</taxon>
        <taxon>Chelicerata</taxon>
        <taxon>Arachnida</taxon>
        <taxon>Acari</taxon>
        <taxon>Acariformes</taxon>
        <taxon>Trombidiformes</taxon>
        <taxon>Prostigmata</taxon>
        <taxon>Eleutherengona</taxon>
        <taxon>Raphignathae</taxon>
        <taxon>Tetranychoidea</taxon>
        <taxon>Tetranychidae</taxon>
        <taxon>Tetranychus</taxon>
    </lineage>
</organism>
<evidence type="ECO:0000256" key="4">
    <source>
        <dbReference type="PROSITE-ProRule" id="PRU00267"/>
    </source>
</evidence>
<name>T1L186_TETUR</name>
<accession>T1L186</accession>
<dbReference type="InterPro" id="IPR009071">
    <property type="entry name" value="HMG_box_dom"/>
</dbReference>
<keyword evidence="2 4" id="KW-0238">DNA-binding</keyword>
<protein>
    <recommendedName>
        <fullName evidence="6">HMG box domain-containing protein</fullName>
    </recommendedName>
</protein>
<feature type="DNA-binding region" description="HMG box" evidence="4">
    <location>
        <begin position="1038"/>
        <end position="1084"/>
    </location>
</feature>
<dbReference type="STRING" id="32264.T1L186"/>
<dbReference type="SUPFAM" id="SSF47095">
    <property type="entry name" value="HMG-box"/>
    <property type="match status" value="1"/>
</dbReference>
<dbReference type="eggNOG" id="ENOG502S04E">
    <property type="taxonomic scope" value="Eukaryota"/>
</dbReference>
<reference evidence="7" key="2">
    <citation type="submission" date="2015-06" db="UniProtKB">
        <authorList>
            <consortium name="EnsemblMetazoa"/>
        </authorList>
    </citation>
    <scope>IDENTIFICATION</scope>
</reference>
<evidence type="ECO:0000256" key="2">
    <source>
        <dbReference type="ARBA" id="ARBA00023125"/>
    </source>
</evidence>
<evidence type="ECO:0000313" key="7">
    <source>
        <dbReference type="EnsemblMetazoa" id="tetur31g00860.1"/>
    </source>
</evidence>
<dbReference type="HOGENOM" id="CLU_011464_0_1_1"/>
<dbReference type="AlphaFoldDB" id="T1L186"/>
<evidence type="ECO:0000256" key="3">
    <source>
        <dbReference type="ARBA" id="ARBA00023242"/>
    </source>
</evidence>
<dbReference type="Gene3D" id="1.10.30.10">
    <property type="entry name" value="High mobility group box domain"/>
    <property type="match status" value="1"/>
</dbReference>
<dbReference type="GO" id="GO:0005634">
    <property type="term" value="C:nucleus"/>
    <property type="evidence" value="ECO:0007669"/>
    <property type="project" value="UniProtKB-SubCell"/>
</dbReference>
<evidence type="ECO:0000256" key="5">
    <source>
        <dbReference type="SAM" id="Phobius"/>
    </source>
</evidence>
<dbReference type="GO" id="GO:0031490">
    <property type="term" value="F:chromatin DNA binding"/>
    <property type="evidence" value="ECO:0007669"/>
    <property type="project" value="TreeGrafter"/>
</dbReference>
<evidence type="ECO:0000313" key="8">
    <source>
        <dbReference type="Proteomes" id="UP000015104"/>
    </source>
</evidence>
<dbReference type="PANTHER" id="PTHR45781:SF1">
    <property type="entry name" value="HMG BOX DOMAIN-CONTAINING PROTEIN"/>
    <property type="match status" value="1"/>
</dbReference>
<keyword evidence="5" id="KW-1133">Transmembrane helix</keyword>
<feature type="domain" description="HMG box" evidence="6">
    <location>
        <begin position="1038"/>
        <end position="1084"/>
    </location>
</feature>
<dbReference type="PANTHER" id="PTHR45781">
    <property type="entry name" value="AGAP000281-PA"/>
    <property type="match status" value="1"/>
</dbReference>
<dbReference type="EMBL" id="CAEY01000891">
    <property type="status" value="NOT_ANNOTATED_CDS"/>
    <property type="molecule type" value="Genomic_DNA"/>
</dbReference>
<dbReference type="EnsemblMetazoa" id="tetur31g00860.1">
    <property type="protein sequence ID" value="tetur31g00860.1"/>
    <property type="gene ID" value="tetur31g00860"/>
</dbReference>
<keyword evidence="5" id="KW-0472">Membrane</keyword>
<feature type="transmembrane region" description="Helical" evidence="5">
    <location>
        <begin position="926"/>
        <end position="949"/>
    </location>
</feature>
<evidence type="ECO:0000259" key="6">
    <source>
        <dbReference type="PROSITE" id="PS50118"/>
    </source>
</evidence>
<evidence type="ECO:0000256" key="1">
    <source>
        <dbReference type="ARBA" id="ARBA00004123"/>
    </source>
</evidence>
<proteinExistence type="predicted"/>
<keyword evidence="8" id="KW-1185">Reference proteome</keyword>
<keyword evidence="5" id="KW-0812">Transmembrane</keyword>